<dbReference type="InterPro" id="IPR038160">
    <property type="entry name" value="6_CYS_dom_sf"/>
</dbReference>
<dbReference type="SMART" id="SM00970">
    <property type="entry name" value="s48_45"/>
    <property type="match status" value="2"/>
</dbReference>
<evidence type="ECO:0000256" key="7">
    <source>
        <dbReference type="ARBA" id="ARBA00023180"/>
    </source>
</evidence>
<reference evidence="11" key="1">
    <citation type="submission" date="2016-05" db="EMBL/GenBank/DDBJ databases">
        <authorList>
            <person name="Naeem Raeece"/>
        </authorList>
    </citation>
    <scope>NUCLEOTIDE SEQUENCE [LARGE SCALE GENOMIC DNA]</scope>
</reference>
<sequence>MWNKTACIITVGAEKENRPLFHASSVGRDQKKKKKIDSCIHPFLPRAATKACRCTERKSPESSSRLPPRLFHQIRSAVQNTTISEHGPKIFLFFPTRAPFFSPSLIQVCPIFAPVLPHFFPSFATFFPLFAYNLQKNKKSTEFREEENCTFFFALKCAYIVLAYAHAYVLLFKWSRDPYTSTRAPLHIYVLSPIYKRTMRVFPLAPFWLIFLFCVQKSKGECDFTKGSLDVSRSGNNKVALFEREEEEYAINVKHCVKFTKGLEIMTFICPKRSIHHEAIEIRPTDCFVKVRVNGIEERLDDFMKGVIFESRENDLSYIRKVFIPPTIYEDIVFECTCDNSLTFGDNQIGTRGIMRVHLKKNLVFGCDFDYDVMSSRKRSAFVNFYEKNEIKPGEEIVCNVKITKKEVYLGLICPEGYKMYPLTCFENVLHEKEVVKINDLVQHDVKLHMDVHKQISFATFTLNKNENPNSFSCHCVKDGDDDHASILQANFTYANYESATGKHNAPSSICANKSTQSRMGRYLIVGVRAFVLRLRIRVFMRTVYPGKFCAHCACVNERALYTCGVNECAVYTCGVNESAVYTCGVNECAVYACGVNECAVYACGVNECAVYTCGVNECVVYTCDVH</sequence>
<evidence type="ECO:0000256" key="6">
    <source>
        <dbReference type="ARBA" id="ARBA00023157"/>
    </source>
</evidence>
<keyword evidence="8" id="KW-1133">Transmembrane helix</keyword>
<feature type="transmembrane region" description="Helical" evidence="8">
    <location>
        <begin position="153"/>
        <end position="174"/>
    </location>
</feature>
<name>A0A1A8Z686_PLAOA</name>
<dbReference type="AlphaFoldDB" id="A0A1A8Z686"/>
<evidence type="ECO:0000313" key="11">
    <source>
        <dbReference type="Proteomes" id="UP000078550"/>
    </source>
</evidence>
<dbReference type="InterPro" id="IPR010884">
    <property type="entry name" value="6_CYS_dom"/>
</dbReference>
<dbReference type="GO" id="GO:0009986">
    <property type="term" value="C:cell surface"/>
    <property type="evidence" value="ECO:0007669"/>
    <property type="project" value="UniProtKB-SubCell"/>
</dbReference>
<keyword evidence="8" id="KW-0812">Transmembrane</keyword>
<evidence type="ECO:0000256" key="3">
    <source>
        <dbReference type="ARBA" id="ARBA00022475"/>
    </source>
</evidence>
<feature type="domain" description="6-Cys" evidence="9">
    <location>
        <begin position="218"/>
        <end position="362"/>
    </location>
</feature>
<evidence type="ECO:0000259" key="9">
    <source>
        <dbReference type="PROSITE" id="PS51701"/>
    </source>
</evidence>
<organism evidence="10 11">
    <name type="scientific">Plasmodium ovale wallikeri</name>
    <dbReference type="NCBI Taxonomy" id="864142"/>
    <lineage>
        <taxon>Eukaryota</taxon>
        <taxon>Sar</taxon>
        <taxon>Alveolata</taxon>
        <taxon>Apicomplexa</taxon>
        <taxon>Aconoidasida</taxon>
        <taxon>Haemosporida</taxon>
        <taxon>Plasmodiidae</taxon>
        <taxon>Plasmodium</taxon>
        <taxon>Plasmodium (Plasmodium)</taxon>
    </lineage>
</organism>
<keyword evidence="3" id="KW-1003">Cell membrane</keyword>
<dbReference type="Proteomes" id="UP000078550">
    <property type="component" value="Unassembled WGS sequence"/>
</dbReference>
<accession>A0A1A8Z686</accession>
<dbReference type="Gene3D" id="2.60.40.2860">
    <property type="match status" value="2"/>
</dbReference>
<keyword evidence="4" id="KW-0732">Signal</keyword>
<evidence type="ECO:0000256" key="8">
    <source>
        <dbReference type="SAM" id="Phobius"/>
    </source>
</evidence>
<comment type="subcellular location">
    <subcellularLocation>
        <location evidence="1">Cell membrane</location>
    </subcellularLocation>
    <subcellularLocation>
        <location evidence="2">Cell surface</location>
    </subcellularLocation>
</comment>
<keyword evidence="6" id="KW-1015">Disulfide bond</keyword>
<gene>
    <name evidence="10" type="ORF">POVWA2_037590</name>
</gene>
<feature type="domain" description="6-Cys" evidence="9">
    <location>
        <begin position="363"/>
        <end position="500"/>
    </location>
</feature>
<evidence type="ECO:0000256" key="5">
    <source>
        <dbReference type="ARBA" id="ARBA00023136"/>
    </source>
</evidence>
<proteinExistence type="predicted"/>
<keyword evidence="7" id="KW-0325">Glycoprotein</keyword>
<dbReference type="Pfam" id="PF07422">
    <property type="entry name" value="s48_45"/>
    <property type="match status" value="2"/>
</dbReference>
<dbReference type="GO" id="GO:0005886">
    <property type="term" value="C:plasma membrane"/>
    <property type="evidence" value="ECO:0007669"/>
    <property type="project" value="UniProtKB-SubCell"/>
</dbReference>
<evidence type="ECO:0000256" key="1">
    <source>
        <dbReference type="ARBA" id="ARBA00004236"/>
    </source>
</evidence>
<dbReference type="EMBL" id="FLRE01000144">
    <property type="protein sequence ID" value="SBT39330.1"/>
    <property type="molecule type" value="Genomic_DNA"/>
</dbReference>
<evidence type="ECO:0000256" key="2">
    <source>
        <dbReference type="ARBA" id="ARBA00004241"/>
    </source>
</evidence>
<feature type="transmembrane region" description="Helical" evidence="8">
    <location>
        <begin position="111"/>
        <end position="132"/>
    </location>
</feature>
<protein>
    <submittedName>
        <fullName evidence="10">6-cysteine protein (P12p)</fullName>
    </submittedName>
</protein>
<keyword evidence="5 8" id="KW-0472">Membrane</keyword>
<dbReference type="PROSITE" id="PS51701">
    <property type="entry name" value="6_CYS"/>
    <property type="match status" value="2"/>
</dbReference>
<evidence type="ECO:0000256" key="4">
    <source>
        <dbReference type="ARBA" id="ARBA00022729"/>
    </source>
</evidence>
<evidence type="ECO:0000313" key="10">
    <source>
        <dbReference type="EMBL" id="SBT39330.1"/>
    </source>
</evidence>